<dbReference type="PANTHER" id="PTHR11764">
    <property type="entry name" value="TERPENE CYCLASE/MUTASE FAMILY MEMBER"/>
    <property type="match status" value="1"/>
</dbReference>
<dbReference type="OrthoDB" id="21502at2759"/>
<dbReference type="InterPro" id="IPR032696">
    <property type="entry name" value="SQ_cyclase_C"/>
</dbReference>
<dbReference type="GO" id="GO:0016104">
    <property type="term" value="P:triterpenoid biosynthetic process"/>
    <property type="evidence" value="ECO:0007669"/>
    <property type="project" value="InterPro"/>
</dbReference>
<feature type="domain" description="Squalene cyclase N-terminal" evidence="16">
    <location>
        <begin position="97"/>
        <end position="370"/>
    </location>
</feature>
<proteinExistence type="inferred from homology"/>
<keyword evidence="4" id="KW-0444">Lipid biosynthesis</keyword>
<dbReference type="PROSITE" id="PS01074">
    <property type="entry name" value="TERPENE_SYNTHASES"/>
    <property type="match status" value="1"/>
</dbReference>
<dbReference type="EC" id="5.4.99.-" evidence="14"/>
<name>A0A4P9ZAA5_9ASCO</name>
<keyword evidence="5" id="KW-0551">Lipid droplet</keyword>
<evidence type="ECO:0000259" key="16">
    <source>
        <dbReference type="Pfam" id="PF13249"/>
    </source>
</evidence>
<dbReference type="GO" id="GO:0005811">
    <property type="term" value="C:lipid droplet"/>
    <property type="evidence" value="ECO:0007669"/>
    <property type="project" value="UniProtKB-SubCell"/>
</dbReference>
<dbReference type="CDD" id="cd02892">
    <property type="entry name" value="SQCY_1"/>
    <property type="match status" value="1"/>
</dbReference>
<evidence type="ECO:0000313" key="17">
    <source>
        <dbReference type="EMBL" id="RKP29715.1"/>
    </source>
</evidence>
<evidence type="ECO:0000256" key="14">
    <source>
        <dbReference type="RuleBase" id="RU362003"/>
    </source>
</evidence>
<keyword evidence="11 14" id="KW-0413">Isomerase</keyword>
<evidence type="ECO:0000256" key="8">
    <source>
        <dbReference type="ARBA" id="ARBA00022955"/>
    </source>
</evidence>
<dbReference type="FunFam" id="1.50.10.20:FF:000027">
    <property type="entry name" value="Terpene cyclase/mutase family member"/>
    <property type="match status" value="1"/>
</dbReference>
<dbReference type="Gene3D" id="6.20.120.20">
    <property type="match status" value="1"/>
</dbReference>
<dbReference type="PANTHER" id="PTHR11764:SF20">
    <property type="entry name" value="LANOSTEROL SYNTHASE"/>
    <property type="match status" value="1"/>
</dbReference>
<evidence type="ECO:0000256" key="12">
    <source>
        <dbReference type="ARBA" id="ARBA00051240"/>
    </source>
</evidence>
<evidence type="ECO:0000256" key="2">
    <source>
        <dbReference type="ARBA" id="ARBA00004502"/>
    </source>
</evidence>
<dbReference type="Pfam" id="PF13243">
    <property type="entry name" value="SQHop_cyclase_C"/>
    <property type="match status" value="1"/>
</dbReference>
<dbReference type="GO" id="GO:0006696">
    <property type="term" value="P:ergosterol biosynthetic process"/>
    <property type="evidence" value="ECO:0007669"/>
    <property type="project" value="TreeGrafter"/>
</dbReference>
<evidence type="ECO:0000256" key="1">
    <source>
        <dbReference type="ARBA" id="ARBA00004406"/>
    </source>
</evidence>
<dbReference type="Gene3D" id="1.50.10.20">
    <property type="match status" value="2"/>
</dbReference>
<dbReference type="InterPro" id="IPR032697">
    <property type="entry name" value="SQ_cyclase_N"/>
</dbReference>
<evidence type="ECO:0000259" key="15">
    <source>
        <dbReference type="Pfam" id="PF13243"/>
    </source>
</evidence>
<dbReference type="EMBL" id="ML004477">
    <property type="protein sequence ID" value="RKP29715.1"/>
    <property type="molecule type" value="Genomic_DNA"/>
</dbReference>
<keyword evidence="6" id="KW-0677">Repeat</keyword>
<feature type="domain" description="Squalene cyclase C-terminal" evidence="15">
    <location>
        <begin position="387"/>
        <end position="726"/>
    </location>
</feature>
<gene>
    <name evidence="17" type="ORF">METBISCDRAFT_18020</name>
</gene>
<dbReference type="FunFam" id="1.50.10.20:FF:000003">
    <property type="entry name" value="Terpene cyclase/mutase family member"/>
    <property type="match status" value="1"/>
</dbReference>
<accession>A0A4P9ZAA5</accession>
<organism evidence="17 18">
    <name type="scientific">Metschnikowia bicuspidata</name>
    <dbReference type="NCBI Taxonomy" id="27322"/>
    <lineage>
        <taxon>Eukaryota</taxon>
        <taxon>Fungi</taxon>
        <taxon>Dikarya</taxon>
        <taxon>Ascomycota</taxon>
        <taxon>Saccharomycotina</taxon>
        <taxon>Pichiomycetes</taxon>
        <taxon>Metschnikowiaceae</taxon>
        <taxon>Metschnikowia</taxon>
    </lineage>
</organism>
<comment type="pathway">
    <text evidence="13">Terpene metabolism; lanosterol biosynthesis; lanosterol from farnesyl diphosphate: step 3/3.</text>
</comment>
<dbReference type="SUPFAM" id="SSF48239">
    <property type="entry name" value="Terpenoid cyclases/Protein prenyltransferases"/>
    <property type="match status" value="2"/>
</dbReference>
<dbReference type="InterPro" id="IPR002365">
    <property type="entry name" value="Terpene_synthase_CS"/>
</dbReference>
<comment type="catalytic activity">
    <reaction evidence="12">
        <text>(S)-2,3-epoxysqualene = lanosterol</text>
        <dbReference type="Rhea" id="RHEA:14621"/>
        <dbReference type="ChEBI" id="CHEBI:15441"/>
        <dbReference type="ChEBI" id="CHEBI:16521"/>
        <dbReference type="EC" id="5.4.99.7"/>
    </reaction>
    <physiologicalReaction direction="left-to-right" evidence="12">
        <dbReference type="Rhea" id="RHEA:14622"/>
    </physiologicalReaction>
</comment>
<dbReference type="GO" id="GO:0000250">
    <property type="term" value="F:lanosterol synthase activity"/>
    <property type="evidence" value="ECO:0007669"/>
    <property type="project" value="UniProtKB-EC"/>
</dbReference>
<dbReference type="SFLD" id="SFLDG01016">
    <property type="entry name" value="Prenyltransferase_Like_2"/>
    <property type="match status" value="1"/>
</dbReference>
<dbReference type="Pfam" id="PF13249">
    <property type="entry name" value="SQHop_cyclase_N"/>
    <property type="match status" value="1"/>
</dbReference>
<evidence type="ECO:0000256" key="11">
    <source>
        <dbReference type="ARBA" id="ARBA00023235"/>
    </source>
</evidence>
<evidence type="ECO:0000256" key="7">
    <source>
        <dbReference type="ARBA" id="ARBA00022824"/>
    </source>
</evidence>
<comment type="subcellular location">
    <subcellularLocation>
        <location evidence="1">Endoplasmic reticulum membrane</location>
        <topology evidence="1">Peripheral membrane protein</topology>
    </subcellularLocation>
    <subcellularLocation>
        <location evidence="2">Lipid droplet</location>
    </subcellularLocation>
</comment>
<keyword evidence="18" id="KW-1185">Reference proteome</keyword>
<evidence type="ECO:0000313" key="18">
    <source>
        <dbReference type="Proteomes" id="UP000268321"/>
    </source>
</evidence>
<dbReference type="NCBIfam" id="TIGR01787">
    <property type="entry name" value="squalene_cyclas"/>
    <property type="match status" value="1"/>
</dbReference>
<evidence type="ECO:0000256" key="3">
    <source>
        <dbReference type="ARBA" id="ARBA00009755"/>
    </source>
</evidence>
<evidence type="ECO:0000256" key="9">
    <source>
        <dbReference type="ARBA" id="ARBA00023098"/>
    </source>
</evidence>
<dbReference type="GO" id="GO:0005789">
    <property type="term" value="C:endoplasmic reticulum membrane"/>
    <property type="evidence" value="ECO:0007669"/>
    <property type="project" value="UniProtKB-SubCell"/>
</dbReference>
<dbReference type="InterPro" id="IPR018333">
    <property type="entry name" value="Squalene_cyclase"/>
</dbReference>
<keyword evidence="10" id="KW-0472">Membrane</keyword>
<dbReference type="InterPro" id="IPR008930">
    <property type="entry name" value="Terpenoid_cyclase/PrenylTrfase"/>
</dbReference>
<keyword evidence="7" id="KW-0256">Endoplasmic reticulum</keyword>
<evidence type="ECO:0000256" key="4">
    <source>
        <dbReference type="ARBA" id="ARBA00022516"/>
    </source>
</evidence>
<keyword evidence="8" id="KW-0752">Steroid biosynthesis</keyword>
<evidence type="ECO:0000256" key="6">
    <source>
        <dbReference type="ARBA" id="ARBA00022737"/>
    </source>
</evidence>
<keyword evidence="9" id="KW-0443">Lipid metabolism</keyword>
<evidence type="ECO:0000256" key="5">
    <source>
        <dbReference type="ARBA" id="ARBA00022677"/>
    </source>
</evidence>
<evidence type="ECO:0000256" key="13">
    <source>
        <dbReference type="ARBA" id="ARBA00060682"/>
    </source>
</evidence>
<protein>
    <recommendedName>
        <fullName evidence="14">Terpene cyclase/mutase family member</fullName>
        <ecNumber evidence="14">5.4.99.-</ecNumber>
    </recommendedName>
</protein>
<sequence>MAKTYYSDQIGLPPSDRSRWRLRITELGATSWHYLSEEEAKSDPQNNCTKYCLKMDDFEAPPAEDIVYPIDAARKGAEFFSLTQDESGVVPHMYVGPMFMTTGWVFAAYFTGVEIDPVKKHELIRYIVNTAHPVDGGWGLHSVDKSTCFGTAINYILLRLLGLDKDHTVCVRARTTLHKLGGAIGLPHWGKAWLAVLNLFGWDGVNPAPPELWMLPYSLFIHPGRWWVHTRSIYLPLAYLSANRSACPVDPLLEQIRAEIYLPSQLPYEKIDFSKHRNTVCGVDLYYPHTRTLDTLNWIVTKYERYVRPQWLLRRASNAVYDLIKKECANTDYLCIAPVNFAFNMIVTYLEEGPDSYAFSRYVERMEDVIFHGPEGMAVMGTNGAQVWDTAFMCQYMIMAGLETNPRFHDMIMRGYWFLRRSQFTKDCVKGSFRDKTKGAWPFSTKTQGFTVSDCTAEAMKAIIMIENNDSLSHYIKEEDRIDRLRLEDAVERILFIQNTDSFEFGSFSSYEHIRASPMLECLNPADVFNNIMVEYPYVECTDSCVFGLQSFAKYYPDYKPQVILDSIDRAIAYIENAQDPFDGSWYGCWGICYTYATMFAVEALGSVGKVYSTLEHMRKGLDFLVTKQEDDGGWSESMKSCETHTYVPSGQSQVVQTAWATIALILGEYPDRRSIDRAIRLLMERQTPTGEWAFEYVEGVFNHSCAIEYPTYRFLFPIKALGLYAQRFGGEAVPGRRIFEKTELAVQETRRENYEHFRAEHELLN</sequence>
<dbReference type="AlphaFoldDB" id="A0A4P9ZAA5"/>
<reference evidence="18" key="1">
    <citation type="journal article" date="2018" name="Nat. Microbiol.">
        <title>Leveraging single-cell genomics to expand the fungal tree of life.</title>
        <authorList>
            <person name="Ahrendt S.R."/>
            <person name="Quandt C.A."/>
            <person name="Ciobanu D."/>
            <person name="Clum A."/>
            <person name="Salamov A."/>
            <person name="Andreopoulos B."/>
            <person name="Cheng J.F."/>
            <person name="Woyke T."/>
            <person name="Pelin A."/>
            <person name="Henrissat B."/>
            <person name="Reynolds N.K."/>
            <person name="Benny G.L."/>
            <person name="Smith M.E."/>
            <person name="James T.Y."/>
            <person name="Grigoriev I.V."/>
        </authorList>
    </citation>
    <scope>NUCLEOTIDE SEQUENCE [LARGE SCALE GENOMIC DNA]</scope>
    <source>
        <strain evidence="18">Baker2002</strain>
    </source>
</reference>
<evidence type="ECO:0000256" key="10">
    <source>
        <dbReference type="ARBA" id="ARBA00023136"/>
    </source>
</evidence>
<dbReference type="Proteomes" id="UP000268321">
    <property type="component" value="Unassembled WGS sequence"/>
</dbReference>
<comment type="similarity">
    <text evidence="3 14">Belongs to the terpene cyclase/mutase family.</text>
</comment>